<keyword evidence="7" id="KW-0460">Magnesium</keyword>
<reference evidence="10" key="1">
    <citation type="journal article" date="2019" name="Int. J. Syst. Evol. Microbiol.">
        <title>The Global Catalogue of Microorganisms (GCM) 10K type strain sequencing project: providing services to taxonomists for standard genome sequencing and annotation.</title>
        <authorList>
            <consortium name="The Broad Institute Genomics Platform"/>
            <consortium name="The Broad Institute Genome Sequencing Center for Infectious Disease"/>
            <person name="Wu L."/>
            <person name="Ma J."/>
        </authorList>
    </citation>
    <scope>NUCLEOTIDE SEQUENCE [LARGE SCALE GENOMIC DNA]</scope>
    <source>
        <strain evidence="10">CCM 7043</strain>
    </source>
</reference>
<keyword evidence="5" id="KW-0479">Metal-binding</keyword>
<dbReference type="InterPro" id="IPR014065">
    <property type="entry name" value="tRNA_adenylyltransferase"/>
</dbReference>
<accession>A0ABW4ETN1</accession>
<dbReference type="EC" id="2.7.7.72" evidence="9"/>
<evidence type="ECO:0000256" key="2">
    <source>
        <dbReference type="ARBA" id="ARBA00022679"/>
    </source>
</evidence>
<dbReference type="InterPro" id="IPR032828">
    <property type="entry name" value="PolyA_RNA-bd"/>
</dbReference>
<dbReference type="SUPFAM" id="SSF81891">
    <property type="entry name" value="Poly A polymerase C-terminal region-like"/>
    <property type="match status" value="1"/>
</dbReference>
<keyword evidence="10" id="KW-1185">Reference proteome</keyword>
<evidence type="ECO:0000259" key="8">
    <source>
        <dbReference type="PROSITE" id="PS51831"/>
    </source>
</evidence>
<organism evidence="9 10">
    <name type="scientific">Pseudonocardia yunnanensis</name>
    <dbReference type="NCBI Taxonomy" id="58107"/>
    <lineage>
        <taxon>Bacteria</taxon>
        <taxon>Bacillati</taxon>
        <taxon>Actinomycetota</taxon>
        <taxon>Actinomycetes</taxon>
        <taxon>Pseudonocardiales</taxon>
        <taxon>Pseudonocardiaceae</taxon>
        <taxon>Pseudonocardia</taxon>
    </lineage>
</organism>
<feature type="domain" description="HD" evidence="8">
    <location>
        <begin position="275"/>
        <end position="392"/>
    </location>
</feature>
<dbReference type="Pfam" id="PF01966">
    <property type="entry name" value="HD"/>
    <property type="match status" value="1"/>
</dbReference>
<evidence type="ECO:0000256" key="5">
    <source>
        <dbReference type="ARBA" id="ARBA00022723"/>
    </source>
</evidence>
<comment type="caution">
    <text evidence="9">The sequence shown here is derived from an EMBL/GenBank/DDBJ whole genome shotgun (WGS) entry which is preliminary data.</text>
</comment>
<sequence length="488" mass="53671">MSAAALAPGAVPPDLVRAQENAVVEMVQIGAVAEELADRFALAGHRLYLVGGSVRDALLGRESGDLDFTTDARPDAILEILSGWAEAVWDTGIAFGTVGARRHGSTVEITTFRADAYDRVTRNPIVAFGDSIEDDLVRRDFTVNAMAVELTADERRFVDPHGGLAALAAGVLDTPATPEESFADDPLRMLRAARFVSQLGLSPAPRVVAAMTAMAGELSRITRERVQVELTKLICGTHPRRAIELMVDTGLADQVLPEVPAMRLAIDEHMQHKDVYTHSLVVLEQAIDREEPGSPDLVLRLAALLHDIGKPDTRRKEADGRVSFHHHEVVGAKMVRRRLRELRYPKAIIDDVAQLVFLHLRFHGYGSGEWTDSAVRRYVADAGPLLDRLHKLVRSDSTTRNRRRAAALQRSYDSLEDRIAQLRMQEELDAIRPDLDGNAIMELLGIPPGPLVGKAYKHLLALRMERGPVSREEAEAELRAWAAENGLG</sequence>
<evidence type="ECO:0000256" key="4">
    <source>
        <dbReference type="ARBA" id="ARBA00022695"/>
    </source>
</evidence>
<gene>
    <name evidence="9" type="ORF">ACFSJD_12025</name>
</gene>
<evidence type="ECO:0000256" key="7">
    <source>
        <dbReference type="ARBA" id="ARBA00022842"/>
    </source>
</evidence>
<dbReference type="InterPro" id="IPR003607">
    <property type="entry name" value="HD/PDEase_dom"/>
</dbReference>
<comment type="cofactor">
    <cofactor evidence="1">
        <name>Mg(2+)</name>
        <dbReference type="ChEBI" id="CHEBI:18420"/>
    </cofactor>
</comment>
<keyword evidence="3" id="KW-0819">tRNA processing</keyword>
<dbReference type="InterPro" id="IPR006674">
    <property type="entry name" value="HD_domain"/>
</dbReference>
<name>A0ABW4ETN1_9PSEU</name>
<dbReference type="GO" id="GO:0004810">
    <property type="term" value="F:CCA tRNA nucleotidyltransferase activity"/>
    <property type="evidence" value="ECO:0007669"/>
    <property type="project" value="UniProtKB-EC"/>
</dbReference>
<dbReference type="Gene3D" id="1.10.3090.10">
    <property type="entry name" value="cca-adding enzyme, domain 2"/>
    <property type="match status" value="1"/>
</dbReference>
<dbReference type="InterPro" id="IPR050264">
    <property type="entry name" value="Bact_CCA-adding_enz_type3_sf"/>
</dbReference>
<evidence type="ECO:0000256" key="1">
    <source>
        <dbReference type="ARBA" id="ARBA00001946"/>
    </source>
</evidence>
<dbReference type="InterPro" id="IPR006675">
    <property type="entry name" value="HDIG_dom"/>
</dbReference>
<evidence type="ECO:0000256" key="6">
    <source>
        <dbReference type="ARBA" id="ARBA00022741"/>
    </source>
</evidence>
<dbReference type="SUPFAM" id="SSF81301">
    <property type="entry name" value="Nucleotidyltransferase"/>
    <property type="match status" value="1"/>
</dbReference>
<dbReference type="InterPro" id="IPR002646">
    <property type="entry name" value="PolA_pol_head_dom"/>
</dbReference>
<dbReference type="InterPro" id="IPR043519">
    <property type="entry name" value="NT_sf"/>
</dbReference>
<protein>
    <submittedName>
        <fullName evidence="9">CCA tRNA nucleotidyltransferase</fullName>
        <ecNumber evidence="9">2.7.7.72</ecNumber>
    </submittedName>
</protein>
<dbReference type="RefSeq" id="WP_344720377.1">
    <property type="nucleotide sequence ID" value="NZ_BAAAUS010000006.1"/>
</dbReference>
<evidence type="ECO:0000313" key="9">
    <source>
        <dbReference type="EMBL" id="MFD1518223.1"/>
    </source>
</evidence>
<evidence type="ECO:0000256" key="3">
    <source>
        <dbReference type="ARBA" id="ARBA00022694"/>
    </source>
</evidence>
<keyword evidence="2 9" id="KW-0808">Transferase</keyword>
<keyword evidence="4 9" id="KW-0548">Nucleotidyltransferase</keyword>
<dbReference type="CDD" id="cd05398">
    <property type="entry name" value="NT_ClassII-CCAase"/>
    <property type="match status" value="1"/>
</dbReference>
<dbReference type="PROSITE" id="PS51831">
    <property type="entry name" value="HD"/>
    <property type="match status" value="1"/>
</dbReference>
<dbReference type="NCBIfam" id="TIGR02692">
    <property type="entry name" value="tRNA_CCA_actino"/>
    <property type="match status" value="1"/>
</dbReference>
<dbReference type="Pfam" id="PF01743">
    <property type="entry name" value="PolyA_pol"/>
    <property type="match status" value="1"/>
</dbReference>
<dbReference type="Proteomes" id="UP001597114">
    <property type="component" value="Unassembled WGS sequence"/>
</dbReference>
<evidence type="ECO:0000313" key="10">
    <source>
        <dbReference type="Proteomes" id="UP001597114"/>
    </source>
</evidence>
<dbReference type="Pfam" id="PF12627">
    <property type="entry name" value="PolyA_pol_RNAbd"/>
    <property type="match status" value="1"/>
</dbReference>
<dbReference type="NCBIfam" id="TIGR00277">
    <property type="entry name" value="HDIG"/>
    <property type="match status" value="1"/>
</dbReference>
<dbReference type="PANTHER" id="PTHR46173:SF1">
    <property type="entry name" value="CCA TRNA NUCLEOTIDYLTRANSFERASE 1, MITOCHONDRIAL"/>
    <property type="match status" value="1"/>
</dbReference>
<proteinExistence type="predicted"/>
<dbReference type="CDD" id="cd00077">
    <property type="entry name" value="HDc"/>
    <property type="match status" value="1"/>
</dbReference>
<dbReference type="PANTHER" id="PTHR46173">
    <property type="entry name" value="CCA TRNA NUCLEOTIDYLTRANSFERASE 1, MITOCHONDRIAL"/>
    <property type="match status" value="1"/>
</dbReference>
<dbReference type="Gene3D" id="3.30.460.10">
    <property type="entry name" value="Beta Polymerase, domain 2"/>
    <property type="match status" value="1"/>
</dbReference>
<dbReference type="EMBL" id="JBHUCO010000012">
    <property type="protein sequence ID" value="MFD1518223.1"/>
    <property type="molecule type" value="Genomic_DNA"/>
</dbReference>
<keyword evidence="6" id="KW-0547">Nucleotide-binding</keyword>